<proteinExistence type="predicted"/>
<dbReference type="STRING" id="408657.SAMN04487995_3702"/>
<organism evidence="2 3">
    <name type="scientific">Dyadobacter koreensis</name>
    <dbReference type="NCBI Taxonomy" id="408657"/>
    <lineage>
        <taxon>Bacteria</taxon>
        <taxon>Pseudomonadati</taxon>
        <taxon>Bacteroidota</taxon>
        <taxon>Cytophagia</taxon>
        <taxon>Cytophagales</taxon>
        <taxon>Spirosomataceae</taxon>
        <taxon>Dyadobacter</taxon>
    </lineage>
</organism>
<dbReference type="EMBL" id="FNXY01000005">
    <property type="protein sequence ID" value="SEJ19379.1"/>
    <property type="molecule type" value="Genomic_DNA"/>
</dbReference>
<dbReference type="Proteomes" id="UP000199532">
    <property type="component" value="Unassembled WGS sequence"/>
</dbReference>
<gene>
    <name evidence="2" type="ORF">SAMN04487995_3702</name>
</gene>
<reference evidence="2 3" key="1">
    <citation type="submission" date="2016-10" db="EMBL/GenBank/DDBJ databases">
        <authorList>
            <person name="de Groot N.N."/>
        </authorList>
    </citation>
    <scope>NUCLEOTIDE SEQUENCE [LARGE SCALE GENOMIC DNA]</scope>
    <source>
        <strain evidence="2 3">DSM 19938</strain>
    </source>
</reference>
<feature type="region of interest" description="Disordered" evidence="1">
    <location>
        <begin position="83"/>
        <end position="109"/>
    </location>
</feature>
<dbReference type="RefSeq" id="WP_090337672.1">
    <property type="nucleotide sequence ID" value="NZ_FNXY01000005.1"/>
</dbReference>
<name>A0A1H6WQR8_9BACT</name>
<dbReference type="OrthoDB" id="937741at2"/>
<sequence length="498" mass="56612">MSKKNIHIKKYLNSNLPEPEIQADDAWAKMDDMLSVNPVPETQISTISKLKFLINVGLGIITSIGIVTAIWFLVPEEKSKNIVKQDGKTSVNNSTPAQSIPKNSQKKLESIVKGEKADRLEYSRNLKPEVTKAGAEDRENFRLKNDTLNSSRGLTSTNPAFRDKEQNHSEAGNRIVQGVTEVSRSSVSRSINPDFEADRNILTKLRKNSRRKEKVENNELIREHSSFQPYYSGNNEEKRAEGIRTNEKSRVTFSTERLFPNPIHFNNLFLKKINRITYNQPVKHKKTKYSKEKKPFFETLHAGLEWNAASSFNTTKYIFRGTDSTSKPYLLLIPGIWISKDISEKQLVRLSFYANQPYYGGSGRVQRFGSDSALFHNNINLIKATGINIALQYEYRLLPKITASGGLSYSPLRKALTQDDYENYQGIIIPGPKLILNKQNISQYMHTNLFMLKTGLTFSPGRYQLGANILIPVSNLSLTPTSSPRTLNGQFFFRYTIK</sequence>
<evidence type="ECO:0000256" key="1">
    <source>
        <dbReference type="SAM" id="MobiDB-lite"/>
    </source>
</evidence>
<protein>
    <submittedName>
        <fullName evidence="2">Uncharacterized protein</fullName>
    </submittedName>
</protein>
<keyword evidence="3" id="KW-1185">Reference proteome</keyword>
<evidence type="ECO:0000313" key="2">
    <source>
        <dbReference type="EMBL" id="SEJ19379.1"/>
    </source>
</evidence>
<feature type="compositionally biased region" description="Polar residues" evidence="1">
    <location>
        <begin position="88"/>
        <end position="103"/>
    </location>
</feature>
<evidence type="ECO:0000313" key="3">
    <source>
        <dbReference type="Proteomes" id="UP000199532"/>
    </source>
</evidence>
<dbReference type="AlphaFoldDB" id="A0A1H6WQR8"/>
<accession>A0A1H6WQR8</accession>
<feature type="region of interest" description="Disordered" evidence="1">
    <location>
        <begin position="148"/>
        <end position="172"/>
    </location>
</feature>
<feature type="compositionally biased region" description="Polar residues" evidence="1">
    <location>
        <begin position="148"/>
        <end position="159"/>
    </location>
</feature>